<keyword evidence="2 6" id="KW-0689">Ribosomal protein</keyword>
<dbReference type="GO" id="GO:0003735">
    <property type="term" value="F:structural constituent of ribosome"/>
    <property type="evidence" value="ECO:0007669"/>
    <property type="project" value="TreeGrafter"/>
</dbReference>
<evidence type="ECO:0000256" key="3">
    <source>
        <dbReference type="ARBA" id="ARBA00023274"/>
    </source>
</evidence>
<feature type="compositionally biased region" description="Polar residues" evidence="4">
    <location>
        <begin position="365"/>
        <end position="379"/>
    </location>
</feature>
<dbReference type="RefSeq" id="WP_109429146.1">
    <property type="nucleotide sequence ID" value="NZ_MPDK01000001.1"/>
</dbReference>
<keyword evidence="3" id="KW-0687">Ribonucleoprotein</keyword>
<name>A0A2U3DCU5_SULT2</name>
<reference evidence="6 7" key="1">
    <citation type="submission" date="2016-11" db="EMBL/GenBank/DDBJ databases">
        <title>Comparative genomics of Acidibacillus ferroxidans species.</title>
        <authorList>
            <person name="Oliveira G."/>
            <person name="Nunes G."/>
            <person name="Oliveira R."/>
            <person name="Araujo F."/>
            <person name="Salim A."/>
            <person name="Scholte L."/>
            <person name="Morais D."/>
            <person name="Nancucheo I."/>
            <person name="Johnson D.B."/>
            <person name="Grail B."/>
            <person name="Bittencourt J."/>
            <person name="Valadares R."/>
        </authorList>
    </citation>
    <scope>NUCLEOTIDE SEQUENCE [LARGE SCALE GENOMIC DNA]</scope>
    <source>
        <strain evidence="6 7">Y002</strain>
    </source>
</reference>
<dbReference type="CDD" id="cd05688">
    <property type="entry name" value="S1_RPS1_repeat_ec3"/>
    <property type="match status" value="2"/>
</dbReference>
<dbReference type="InterPro" id="IPR003029">
    <property type="entry name" value="S1_domain"/>
</dbReference>
<dbReference type="SMART" id="SM00316">
    <property type="entry name" value="S1"/>
    <property type="match status" value="4"/>
</dbReference>
<dbReference type="Pfam" id="PF00575">
    <property type="entry name" value="S1"/>
    <property type="match status" value="3"/>
</dbReference>
<evidence type="ECO:0000256" key="2">
    <source>
        <dbReference type="ARBA" id="ARBA00022980"/>
    </source>
</evidence>
<dbReference type="InterPro" id="IPR012340">
    <property type="entry name" value="NA-bd_OB-fold"/>
</dbReference>
<evidence type="ECO:0000256" key="4">
    <source>
        <dbReference type="SAM" id="MobiDB-lite"/>
    </source>
</evidence>
<dbReference type="GO" id="GO:0005840">
    <property type="term" value="C:ribosome"/>
    <property type="evidence" value="ECO:0007669"/>
    <property type="project" value="UniProtKB-KW"/>
</dbReference>
<feature type="domain" description="S1 motif" evidence="5">
    <location>
        <begin position="198"/>
        <end position="266"/>
    </location>
</feature>
<evidence type="ECO:0000313" key="6">
    <source>
        <dbReference type="EMBL" id="PWI59065.1"/>
    </source>
</evidence>
<dbReference type="GO" id="GO:0006412">
    <property type="term" value="P:translation"/>
    <property type="evidence" value="ECO:0007669"/>
    <property type="project" value="TreeGrafter"/>
</dbReference>
<feature type="region of interest" description="Disordered" evidence="4">
    <location>
        <begin position="355"/>
        <end position="379"/>
    </location>
</feature>
<dbReference type="EMBL" id="MPDK01000001">
    <property type="protein sequence ID" value="PWI59065.1"/>
    <property type="molecule type" value="Genomic_DNA"/>
</dbReference>
<evidence type="ECO:0000313" key="7">
    <source>
        <dbReference type="Proteomes" id="UP000245380"/>
    </source>
</evidence>
<protein>
    <submittedName>
        <fullName evidence="6">30S ribosomal protein S1</fullName>
    </submittedName>
</protein>
<dbReference type="GO" id="GO:0003729">
    <property type="term" value="F:mRNA binding"/>
    <property type="evidence" value="ECO:0007669"/>
    <property type="project" value="TreeGrafter"/>
</dbReference>
<gene>
    <name evidence="6" type="ORF">BM613_00165</name>
</gene>
<dbReference type="CDD" id="cd04465">
    <property type="entry name" value="S1_RPS1_repeat_ec2_hs2"/>
    <property type="match status" value="1"/>
</dbReference>
<dbReference type="AlphaFoldDB" id="A0A2U3DCU5"/>
<dbReference type="NCBIfam" id="NF005208">
    <property type="entry name" value="PRK06676.1"/>
    <property type="match status" value="1"/>
</dbReference>
<comment type="similarity">
    <text evidence="1">Belongs to the bacterial ribosomal protein bS1 family.</text>
</comment>
<feature type="domain" description="S1 motif" evidence="5">
    <location>
        <begin position="110"/>
        <end position="177"/>
    </location>
</feature>
<proteinExistence type="inferred from homology"/>
<organism evidence="6 7">
    <name type="scientific">Sulfoacidibacillus thermotolerans</name>
    <name type="common">Acidibacillus sulfuroxidans</name>
    <dbReference type="NCBI Taxonomy" id="1765684"/>
    <lineage>
        <taxon>Bacteria</taxon>
        <taxon>Bacillati</taxon>
        <taxon>Bacillota</taxon>
        <taxon>Bacilli</taxon>
        <taxon>Bacillales</taxon>
        <taxon>Alicyclobacillaceae</taxon>
        <taxon>Sulfoacidibacillus</taxon>
    </lineage>
</organism>
<dbReference type="PANTHER" id="PTHR10724:SF7">
    <property type="entry name" value="SMALL RIBOSOMAL SUBUNIT PROTEIN BS1C"/>
    <property type="match status" value="1"/>
</dbReference>
<dbReference type="FunFam" id="2.40.50.140:FF:000051">
    <property type="entry name" value="RNA-binding transcriptional accessory protein"/>
    <property type="match status" value="2"/>
</dbReference>
<sequence length="395" mass="43426">MTEQTSNQETTQQSNESTDQLHVGAIVEATVTAVAANVVHAEFGSQKIGQITRKEWSDVRLSTLEGVVAVGERILAKIIDLGDAAHPLQLSRKDAVNAETWAVLRERFEHQVTFPVKILSAVKGGLVADVEGLRAFLPASLIDFHFQSDLSIYEGKTIAVILTELDEQQRRLIISRKHAIEKEQQSLRTQKLREFEVGQIVTGTVARLTPFGAFIDLGGVDGLLHVSEMSFARVKSPEDVVHPGDQVRVKVLRIDPDQGKISLSMKLEDTNPWRSVSEQFHVGQIVSGTVKRLASFGAFVEVAPGIEGLVHISQLSSGRVESPAAVVTPGDQVRVKILELKPEEERMSLSIREAVKEQQKPAVTRQPTQTQTKAEPTSATLGELFGDVLREKFKL</sequence>
<keyword evidence="7" id="KW-1185">Reference proteome</keyword>
<dbReference type="GO" id="GO:0005737">
    <property type="term" value="C:cytoplasm"/>
    <property type="evidence" value="ECO:0007669"/>
    <property type="project" value="UniProtKB-ARBA"/>
</dbReference>
<dbReference type="PRINTS" id="PR00681">
    <property type="entry name" value="RIBOSOMALS1"/>
</dbReference>
<dbReference type="SUPFAM" id="SSF50249">
    <property type="entry name" value="Nucleic acid-binding proteins"/>
    <property type="match status" value="4"/>
</dbReference>
<dbReference type="PANTHER" id="PTHR10724">
    <property type="entry name" value="30S RIBOSOMAL PROTEIN S1"/>
    <property type="match status" value="1"/>
</dbReference>
<feature type="domain" description="S1 motif" evidence="5">
    <location>
        <begin position="24"/>
        <end position="93"/>
    </location>
</feature>
<evidence type="ECO:0000256" key="1">
    <source>
        <dbReference type="ARBA" id="ARBA00006767"/>
    </source>
</evidence>
<comment type="caution">
    <text evidence="6">The sequence shown here is derived from an EMBL/GenBank/DDBJ whole genome shotgun (WGS) entry which is preliminary data.</text>
</comment>
<accession>A0A2U3DCU5</accession>
<dbReference type="Gene3D" id="2.40.50.140">
    <property type="entry name" value="Nucleic acid-binding proteins"/>
    <property type="match status" value="3"/>
</dbReference>
<dbReference type="PROSITE" id="PS50126">
    <property type="entry name" value="S1"/>
    <property type="match status" value="4"/>
</dbReference>
<dbReference type="Proteomes" id="UP000245380">
    <property type="component" value="Unassembled WGS sequence"/>
</dbReference>
<dbReference type="GO" id="GO:1990904">
    <property type="term" value="C:ribonucleoprotein complex"/>
    <property type="evidence" value="ECO:0007669"/>
    <property type="project" value="UniProtKB-KW"/>
</dbReference>
<evidence type="ECO:0000259" key="5">
    <source>
        <dbReference type="PROSITE" id="PS50126"/>
    </source>
</evidence>
<dbReference type="OrthoDB" id="9804077at2"/>
<feature type="domain" description="S1 motif" evidence="5">
    <location>
        <begin position="283"/>
        <end position="352"/>
    </location>
</feature>
<dbReference type="InterPro" id="IPR035104">
    <property type="entry name" value="Ribosomal_protein_S1-like"/>
</dbReference>
<dbReference type="InterPro" id="IPR050437">
    <property type="entry name" value="Ribos_protein_bS1-like"/>
</dbReference>